<reference evidence="3" key="1">
    <citation type="submission" date="2023-06" db="EMBL/GenBank/DDBJ databases">
        <title>Gycomyces niveus sp.nov., a novel actinomycete isolated from soil in Shouguang.</title>
        <authorList>
            <person name="Yang X."/>
            <person name="Zhao J."/>
        </authorList>
    </citation>
    <scope>NUCLEOTIDE SEQUENCE</scope>
    <source>
        <strain evidence="3">NEAU C2</strain>
    </source>
</reference>
<dbReference type="Proteomes" id="UP001171902">
    <property type="component" value="Unassembled WGS sequence"/>
</dbReference>
<keyword evidence="4" id="KW-1185">Reference proteome</keyword>
<evidence type="ECO:0000256" key="1">
    <source>
        <dbReference type="SAM" id="MobiDB-lite"/>
    </source>
</evidence>
<dbReference type="EMBL" id="JAUEMJ010000008">
    <property type="protein sequence ID" value="MDN3242431.1"/>
    <property type="molecule type" value="Genomic_DNA"/>
</dbReference>
<evidence type="ECO:0000313" key="3">
    <source>
        <dbReference type="EMBL" id="MDN3242431.1"/>
    </source>
</evidence>
<feature type="region of interest" description="Disordered" evidence="1">
    <location>
        <begin position="427"/>
        <end position="463"/>
    </location>
</feature>
<protein>
    <submittedName>
        <fullName evidence="3">TraM recognition domain-containing protein</fullName>
    </submittedName>
</protein>
<dbReference type="Pfam" id="PF12696">
    <property type="entry name" value="TraG-D_C"/>
    <property type="match status" value="1"/>
</dbReference>
<dbReference type="CDD" id="cd01127">
    <property type="entry name" value="TrwB_TraG_TraD_VirD4"/>
    <property type="match status" value="1"/>
</dbReference>
<gene>
    <name evidence="3" type="ORF">QWI33_22110</name>
</gene>
<comment type="caution">
    <text evidence="3">The sequence shown here is derived from an EMBL/GenBank/DDBJ whole genome shotgun (WGS) entry which is preliminary data.</text>
</comment>
<evidence type="ECO:0000259" key="2">
    <source>
        <dbReference type="Pfam" id="PF12696"/>
    </source>
</evidence>
<dbReference type="InterPro" id="IPR027417">
    <property type="entry name" value="P-loop_NTPase"/>
</dbReference>
<feature type="domain" description="TraD/TraG TraM recognition site" evidence="2">
    <location>
        <begin position="338"/>
        <end position="435"/>
    </location>
</feature>
<dbReference type="InterPro" id="IPR032689">
    <property type="entry name" value="TraG-D_C"/>
</dbReference>
<dbReference type="SUPFAM" id="SSF52540">
    <property type="entry name" value="P-loop containing nucleoside triphosphate hydrolases"/>
    <property type="match status" value="1"/>
</dbReference>
<organism evidence="3 4">
    <name type="scientific">Glycomyces tritici</name>
    <dbReference type="NCBI Taxonomy" id="2665176"/>
    <lineage>
        <taxon>Bacteria</taxon>
        <taxon>Bacillati</taxon>
        <taxon>Actinomycetota</taxon>
        <taxon>Actinomycetes</taxon>
        <taxon>Glycomycetales</taxon>
        <taxon>Glycomycetaceae</taxon>
        <taxon>Glycomyces</taxon>
    </lineage>
</organism>
<dbReference type="RefSeq" id="WP_289959087.1">
    <property type="nucleotide sequence ID" value="NZ_JAUEMJ010000008.1"/>
</dbReference>
<evidence type="ECO:0000313" key="4">
    <source>
        <dbReference type="Proteomes" id="UP001171902"/>
    </source>
</evidence>
<name>A0ABT7YUY4_9ACTN</name>
<accession>A0ABT7YUY4</accession>
<sequence length="503" mass="53702">MTEVDYARIGNALEPFRDADDDQALAAVLDRVSAEGAAALVHHSGQRALPGRLMAQHNLAYGQVRLGAVARTASSRGSGGADFAVDQDALRTSMLVIGPPGSGKTRGFALPIIEHLSLGALAGQSSVVVIDPKGDDFGLPGWFDATVDLHDPGVGFDLYGGAATPESAADRLASALLPSQTSDDLAYFMDGSRNALHRCLSPFHEAFGRYPAVRELLALLRSEQGAVDRVKSELKGPGGKAMRALLDERRLQARGSHDAAAGMVERLSLLDRPKLAALLDGPGPKFQMSGIDAGARVRFALDESEYPDASRILARLAVAQFVQVASSSRTNRNLFKGLVIDEAGRFVDEYVARGVQRLRSNNAGLVLLSQSIADFPEAFRNSIFGAAGCKAVFGAVDPDDAEQFSRSFGEEWIAEVTVSGSVERGETRSWSSTTDAGELFPRSYQKGRNRSASESSGFSHRKVERARWTPSDIMTGLPTGRCLAVLTGSDGRRFGPVEVDLRA</sequence>
<dbReference type="Gene3D" id="3.40.50.300">
    <property type="entry name" value="P-loop containing nucleotide triphosphate hydrolases"/>
    <property type="match status" value="2"/>
</dbReference>
<proteinExistence type="predicted"/>